<comment type="catalytic activity">
    <reaction evidence="6">
        <text>hydrogencarbonate + H(+) = CO2 + H2O</text>
        <dbReference type="Rhea" id="RHEA:10748"/>
        <dbReference type="ChEBI" id="CHEBI:15377"/>
        <dbReference type="ChEBI" id="CHEBI:15378"/>
        <dbReference type="ChEBI" id="CHEBI:16526"/>
        <dbReference type="ChEBI" id="CHEBI:17544"/>
        <dbReference type="EC" id="4.2.1.1"/>
    </reaction>
</comment>
<dbReference type="GO" id="GO:0008270">
    <property type="term" value="F:zinc ion binding"/>
    <property type="evidence" value="ECO:0007669"/>
    <property type="project" value="InterPro"/>
</dbReference>
<organism evidence="8">
    <name type="scientific">Chlamydomonas leiostraca</name>
    <dbReference type="NCBI Taxonomy" id="1034604"/>
    <lineage>
        <taxon>Eukaryota</taxon>
        <taxon>Viridiplantae</taxon>
        <taxon>Chlorophyta</taxon>
        <taxon>core chlorophytes</taxon>
        <taxon>Chlorophyceae</taxon>
        <taxon>CS clade</taxon>
        <taxon>Chlamydomonadales</taxon>
        <taxon>Chlamydomonadaceae</taxon>
        <taxon>Chlamydomonas</taxon>
    </lineage>
</organism>
<feature type="domain" description="Alpha-carbonic anhydrase" evidence="7">
    <location>
        <begin position="97"/>
        <end position="338"/>
    </location>
</feature>
<evidence type="ECO:0000256" key="5">
    <source>
        <dbReference type="ARBA" id="ARBA00023239"/>
    </source>
</evidence>
<name>A0A7S0S4I1_9CHLO</name>
<dbReference type="Pfam" id="PF00194">
    <property type="entry name" value="Carb_anhydrase"/>
    <property type="match status" value="1"/>
</dbReference>
<dbReference type="CDD" id="cd03124">
    <property type="entry name" value="alpha_CA_prokaryotic_like"/>
    <property type="match status" value="1"/>
</dbReference>
<dbReference type="AlphaFoldDB" id="A0A7S0S4I1"/>
<dbReference type="InterPro" id="IPR041891">
    <property type="entry name" value="Alpha_CA_prokaryot-like"/>
</dbReference>
<dbReference type="PANTHER" id="PTHR18952:SF265">
    <property type="entry name" value="CARBONIC ANHYDRASE"/>
    <property type="match status" value="1"/>
</dbReference>
<dbReference type="EC" id="4.2.1.1" evidence="2"/>
<dbReference type="SUPFAM" id="SSF51069">
    <property type="entry name" value="Carbonic anhydrase"/>
    <property type="match status" value="1"/>
</dbReference>
<dbReference type="InterPro" id="IPR036398">
    <property type="entry name" value="CA_dom_sf"/>
</dbReference>
<protein>
    <recommendedName>
        <fullName evidence="2">carbonic anhydrase</fullName>
        <ecNumber evidence="2">4.2.1.1</ecNumber>
    </recommendedName>
</protein>
<dbReference type="PROSITE" id="PS51144">
    <property type="entry name" value="ALPHA_CA_2"/>
    <property type="match status" value="1"/>
</dbReference>
<dbReference type="PANTHER" id="PTHR18952">
    <property type="entry name" value="CARBONIC ANHYDRASE"/>
    <property type="match status" value="1"/>
</dbReference>
<keyword evidence="5" id="KW-0456">Lyase</keyword>
<gene>
    <name evidence="8" type="ORF">CLEI1391_LOCUS20507</name>
</gene>
<reference evidence="8" key="1">
    <citation type="submission" date="2021-01" db="EMBL/GenBank/DDBJ databases">
        <authorList>
            <person name="Corre E."/>
            <person name="Pelletier E."/>
            <person name="Niang G."/>
            <person name="Scheremetjew M."/>
            <person name="Finn R."/>
            <person name="Kale V."/>
            <person name="Holt S."/>
            <person name="Cochrane G."/>
            <person name="Meng A."/>
            <person name="Brown T."/>
            <person name="Cohen L."/>
        </authorList>
    </citation>
    <scope>NUCLEOTIDE SEQUENCE</scope>
    <source>
        <strain evidence="8">SAG 11-49</strain>
    </source>
</reference>
<comment type="similarity">
    <text evidence="1">Belongs to the alpha-carbonic anhydrase family.</text>
</comment>
<evidence type="ECO:0000256" key="4">
    <source>
        <dbReference type="ARBA" id="ARBA00022833"/>
    </source>
</evidence>
<evidence type="ECO:0000256" key="6">
    <source>
        <dbReference type="ARBA" id="ARBA00048348"/>
    </source>
</evidence>
<dbReference type="Gene3D" id="3.10.200.10">
    <property type="entry name" value="Alpha carbonic anhydrase"/>
    <property type="match status" value="1"/>
</dbReference>
<sequence>MAHLTQMQGRTQVAAGRVHRMAQPTFSKVAMPARRVAVQAAADVEQQGVSTPAAEQFKPQLIDMNTKGINRRQILTASVAGAAFATCPCCPGAANAEEWDYENSGPNLWEGTCAVGARQSPVNLPVAAALAPGVPTKYNCKFGDIQFSYGTQERVVVLNTGHGTMQVNFKPGNIATIGGVDLELLQYHFHTPSEHAFDGKRTPMEVHLVHKVKATGGLAVIGIMLEAGATIPNPAVQTALVFAPAGPKEMMQAGRPVDPNTLLPADDGKGHRPYIHYAGSLTTPPCSEGVDWFVMTTPIKVSDKQVIDFMGYVGAGKTYGQNSRPLQPINERKFKFEM</sequence>
<evidence type="ECO:0000256" key="1">
    <source>
        <dbReference type="ARBA" id="ARBA00010718"/>
    </source>
</evidence>
<evidence type="ECO:0000256" key="2">
    <source>
        <dbReference type="ARBA" id="ARBA00012925"/>
    </source>
</evidence>
<dbReference type="InterPro" id="IPR001148">
    <property type="entry name" value="CA_dom"/>
</dbReference>
<dbReference type="SMART" id="SM01057">
    <property type="entry name" value="Carb_anhydrase"/>
    <property type="match status" value="1"/>
</dbReference>
<evidence type="ECO:0000256" key="3">
    <source>
        <dbReference type="ARBA" id="ARBA00022723"/>
    </source>
</evidence>
<keyword evidence="4" id="KW-0862">Zinc</keyword>
<dbReference type="GO" id="GO:0004089">
    <property type="term" value="F:carbonate dehydratase activity"/>
    <property type="evidence" value="ECO:0007669"/>
    <property type="project" value="UniProtKB-EC"/>
</dbReference>
<dbReference type="InterPro" id="IPR023561">
    <property type="entry name" value="Carbonic_anhydrase_a-class"/>
</dbReference>
<dbReference type="EMBL" id="HBFB01036448">
    <property type="protein sequence ID" value="CAD8696320.1"/>
    <property type="molecule type" value="Transcribed_RNA"/>
</dbReference>
<evidence type="ECO:0000259" key="7">
    <source>
        <dbReference type="PROSITE" id="PS51144"/>
    </source>
</evidence>
<proteinExistence type="inferred from homology"/>
<keyword evidence="3" id="KW-0479">Metal-binding</keyword>
<accession>A0A7S0S4I1</accession>
<evidence type="ECO:0000313" key="8">
    <source>
        <dbReference type="EMBL" id="CAD8696320.1"/>
    </source>
</evidence>